<name>A0ABU4W8J6_9FUSO</name>
<dbReference type="Pfam" id="PF00166">
    <property type="entry name" value="Cpn10"/>
    <property type="match status" value="1"/>
</dbReference>
<dbReference type="EMBL" id="JAVIKH010000005">
    <property type="protein sequence ID" value="MDX8335836.1"/>
    <property type="molecule type" value="Genomic_DNA"/>
</dbReference>
<dbReference type="CDD" id="cd00320">
    <property type="entry name" value="cpn10"/>
    <property type="match status" value="1"/>
</dbReference>
<protein>
    <recommendedName>
        <fullName evidence="3">10 kDa chaperonin</fullName>
    </recommendedName>
</protein>
<accession>A0ABU4W8J6</accession>
<evidence type="ECO:0000313" key="5">
    <source>
        <dbReference type="Proteomes" id="UP001279681"/>
    </source>
</evidence>
<dbReference type="SUPFAM" id="SSF50129">
    <property type="entry name" value="GroES-like"/>
    <property type="match status" value="1"/>
</dbReference>
<comment type="similarity">
    <text evidence="1 3">Belongs to the GroES chaperonin family.</text>
</comment>
<dbReference type="InterPro" id="IPR037124">
    <property type="entry name" value="Chaperonin_GroES_sf"/>
</dbReference>
<evidence type="ECO:0000256" key="2">
    <source>
        <dbReference type="ARBA" id="ARBA00023186"/>
    </source>
</evidence>
<keyword evidence="5" id="KW-1185">Reference proteome</keyword>
<evidence type="ECO:0000256" key="1">
    <source>
        <dbReference type="ARBA" id="ARBA00006975"/>
    </source>
</evidence>
<dbReference type="InterPro" id="IPR011032">
    <property type="entry name" value="GroES-like_sf"/>
</dbReference>
<dbReference type="RefSeq" id="WP_320313242.1">
    <property type="nucleotide sequence ID" value="NZ_JAVIKH010000005.1"/>
</dbReference>
<dbReference type="InterPro" id="IPR020818">
    <property type="entry name" value="Chaperonin_GroES"/>
</dbReference>
<comment type="subunit">
    <text evidence="3">Heptamer of 7 subunits arranged in a ring.</text>
</comment>
<evidence type="ECO:0000313" key="4">
    <source>
        <dbReference type="EMBL" id="MDX8335836.1"/>
    </source>
</evidence>
<dbReference type="SMART" id="SM00883">
    <property type="entry name" value="Cpn10"/>
    <property type="match status" value="1"/>
</dbReference>
<comment type="function">
    <text evidence="3">Together with the chaperonin GroEL, plays an essential role in assisting protein folding. The GroEL-GroES system forms a nano-cage that allows encapsulation of the non-native substrate proteins and provides a physical environment optimized to promote and accelerate protein folding. GroES binds to the apical surface of the GroEL ring, thereby capping the opening of the GroEL channel.</text>
</comment>
<gene>
    <name evidence="4" type="ORF">RFV38_04900</name>
</gene>
<proteinExistence type="inferred from homology"/>
<dbReference type="Proteomes" id="UP001279681">
    <property type="component" value="Unassembled WGS sequence"/>
</dbReference>
<organism evidence="4 5">
    <name type="scientific">Candidatus Cetobacterium colombiensis</name>
    <dbReference type="NCBI Taxonomy" id="3073100"/>
    <lineage>
        <taxon>Bacteria</taxon>
        <taxon>Fusobacteriati</taxon>
        <taxon>Fusobacteriota</taxon>
        <taxon>Fusobacteriia</taxon>
        <taxon>Fusobacteriales</taxon>
        <taxon>Fusobacteriaceae</taxon>
        <taxon>Cetobacterium</taxon>
    </lineage>
</organism>
<comment type="caution">
    <text evidence="4">The sequence shown here is derived from an EMBL/GenBank/DDBJ whole genome shotgun (WGS) entry which is preliminary data.</text>
</comment>
<reference evidence="5" key="1">
    <citation type="submission" date="2023-07" db="EMBL/GenBank/DDBJ databases">
        <authorList>
            <person name="Colorado M.A."/>
            <person name="Villamil L.M."/>
            <person name="Melo J.F."/>
            <person name="Rodriguez J.A."/>
            <person name="Ruiz R.Y."/>
        </authorList>
    </citation>
    <scope>NUCLEOTIDE SEQUENCE [LARGE SCALE GENOMIC DNA]</scope>
    <source>
        <strain evidence="5">C33</strain>
    </source>
</reference>
<keyword evidence="2 3" id="KW-0143">Chaperone</keyword>
<dbReference type="PRINTS" id="PR00297">
    <property type="entry name" value="CHAPERONIN10"/>
</dbReference>
<sequence length="90" mass="10113">MKIKPIGKRVLIQTIEVEETTSTGIILIQNDNEKNYKTGKILALSEDSDVKSLFSINDKIIFSKRAGIKILDTPEEKILLELDDILGIIE</sequence>
<evidence type="ECO:0000256" key="3">
    <source>
        <dbReference type="RuleBase" id="RU000535"/>
    </source>
</evidence>
<dbReference type="Gene3D" id="2.30.33.40">
    <property type="entry name" value="GroES chaperonin"/>
    <property type="match status" value="1"/>
</dbReference>